<accession>A0A291RGR0</accession>
<sequence length="379" mass="40157">MTRLFVDVHVLQTVPPSNINRDDTGSPKSAVYGGVPRARVSSQAWKRATRQMFRQLLDPTTLGVRTKRVVELVAEAMDVIDPAVSDRDVVAVEVLKAAGLKDLEKPKRSKKQPDAAGDGEREQAKYLVFLSATQIQRLASLAVEAAHTGAPIDRAAARAAADTGNGVDVALFGRMIADAADLNVDAAAQVAHAISVHAVNTEFDYYTAVDDRAPEDNQGAGMIGLVEFNSSTLYRYATVNVEALQANLGDDAATVRAVEAFVTAFVKSMPTGKQNTFANRTLPDAVVISLRTDQPVNLVTAFEEPVNAAGSARAVVAAKWLVERHQAIERSFGDGSTETFVVATGDGSGELGALAEPASFATVVGAVTARVESVLRARS</sequence>
<gene>
    <name evidence="1" type="primary">cas7e</name>
    <name evidence="1" type="ORF">CRH09_11705</name>
</gene>
<proteinExistence type="predicted"/>
<dbReference type="InterPro" id="IPR010148">
    <property type="entry name" value="CRISPR-assoc_prot_CT1975"/>
</dbReference>
<reference evidence="1 2" key="1">
    <citation type="submission" date="2017-10" db="EMBL/GenBank/DDBJ databases">
        <title>Comparative genomics between pathogenic Norcardia.</title>
        <authorList>
            <person name="Zeng L."/>
        </authorList>
    </citation>
    <scope>NUCLEOTIDE SEQUENCE [LARGE SCALE GENOMIC DNA]</scope>
    <source>
        <strain evidence="1 2">NC_YFY_NT001</strain>
    </source>
</reference>
<dbReference type="AlphaFoldDB" id="A0A291RGR0"/>
<evidence type="ECO:0000313" key="2">
    <source>
        <dbReference type="Proteomes" id="UP000221961"/>
    </source>
</evidence>
<dbReference type="EMBL" id="CP023778">
    <property type="protein sequence ID" value="ATL66773.1"/>
    <property type="molecule type" value="Genomic_DNA"/>
</dbReference>
<name>A0A291RGR0_9NOCA</name>
<evidence type="ECO:0000313" key="1">
    <source>
        <dbReference type="EMBL" id="ATL66773.1"/>
    </source>
</evidence>
<organism evidence="1 2">
    <name type="scientific">Nocardia terpenica</name>
    <dbReference type="NCBI Taxonomy" id="455432"/>
    <lineage>
        <taxon>Bacteria</taxon>
        <taxon>Bacillati</taxon>
        <taxon>Actinomycetota</taxon>
        <taxon>Actinomycetes</taxon>
        <taxon>Mycobacteriales</taxon>
        <taxon>Nocardiaceae</taxon>
        <taxon>Nocardia</taxon>
    </lineage>
</organism>
<dbReference type="GeneID" id="88358069"/>
<dbReference type="Proteomes" id="UP000221961">
    <property type="component" value="Chromosome"/>
</dbReference>
<dbReference type="Pfam" id="PF09344">
    <property type="entry name" value="Cas_CT1975"/>
    <property type="match status" value="1"/>
</dbReference>
<protein>
    <submittedName>
        <fullName evidence="1">Type I-E CRISPR-associated protein Cas7/Cse4/CasC</fullName>
    </submittedName>
</protein>
<dbReference type="KEGG" id="ntp:CRH09_11705"/>
<dbReference type="NCBIfam" id="TIGR01869">
    <property type="entry name" value="casC_Cse4"/>
    <property type="match status" value="1"/>
</dbReference>
<dbReference type="RefSeq" id="WP_098693950.1">
    <property type="nucleotide sequence ID" value="NZ_CP023778.1"/>
</dbReference>